<dbReference type="EMBL" id="BJYZ01000036">
    <property type="protein sequence ID" value="GEO42172.1"/>
    <property type="molecule type" value="Genomic_DNA"/>
</dbReference>
<evidence type="ECO:0000256" key="2">
    <source>
        <dbReference type="PIRSR" id="PIRSR640198-2"/>
    </source>
</evidence>
<organism evidence="5 6">
    <name type="scientific">Skermanella aerolata</name>
    <dbReference type="NCBI Taxonomy" id="393310"/>
    <lineage>
        <taxon>Bacteria</taxon>
        <taxon>Pseudomonadati</taxon>
        <taxon>Pseudomonadota</taxon>
        <taxon>Alphaproteobacteria</taxon>
        <taxon>Rhodospirillales</taxon>
        <taxon>Azospirillaceae</taxon>
        <taxon>Skermanella</taxon>
    </lineage>
</organism>
<dbReference type="PANTHER" id="PTHR13504:SF38">
    <property type="entry name" value="FIDO DOMAIN-CONTAINING PROTEIN"/>
    <property type="match status" value="1"/>
</dbReference>
<dbReference type="InterPro" id="IPR003812">
    <property type="entry name" value="Fido"/>
</dbReference>
<evidence type="ECO:0000256" key="1">
    <source>
        <dbReference type="PIRSR" id="PIRSR640198-1"/>
    </source>
</evidence>
<feature type="domain" description="Fido" evidence="4">
    <location>
        <begin position="120"/>
        <end position="270"/>
    </location>
</feature>
<accession>A0A512E0D0</accession>
<dbReference type="Gene3D" id="1.10.3290.10">
    <property type="entry name" value="Fido-like domain"/>
    <property type="match status" value="1"/>
</dbReference>
<evidence type="ECO:0000313" key="6">
    <source>
        <dbReference type="Proteomes" id="UP000321523"/>
    </source>
</evidence>
<evidence type="ECO:0000313" key="5">
    <source>
        <dbReference type="EMBL" id="GEO42172.1"/>
    </source>
</evidence>
<feature type="site" description="Important for autoinhibition of adenylyltransferase activity" evidence="3">
    <location>
        <position position="68"/>
    </location>
</feature>
<comment type="caution">
    <text evidence="5">The sequence shown here is derived from an EMBL/GenBank/DDBJ whole genome shotgun (WGS) entry which is preliminary data.</text>
</comment>
<feature type="active site" evidence="1">
    <location>
        <position position="205"/>
    </location>
</feature>
<protein>
    <recommendedName>
        <fullName evidence="4">Fido domain-containing protein</fullName>
    </recommendedName>
</protein>
<dbReference type="InterPro" id="IPR036597">
    <property type="entry name" value="Fido-like_dom_sf"/>
</dbReference>
<dbReference type="AlphaFoldDB" id="A0A512E0D0"/>
<evidence type="ECO:0000259" key="4">
    <source>
        <dbReference type="PROSITE" id="PS51459"/>
    </source>
</evidence>
<dbReference type="PANTHER" id="PTHR13504">
    <property type="entry name" value="FIDO DOMAIN-CONTAINING PROTEIN DDB_G0283145"/>
    <property type="match status" value="1"/>
</dbReference>
<dbReference type="OrthoDB" id="9813719at2"/>
<dbReference type="PROSITE" id="PS51459">
    <property type="entry name" value="FIDO"/>
    <property type="match status" value="1"/>
</dbReference>
<proteinExistence type="predicted"/>
<keyword evidence="2" id="KW-0547">Nucleotide-binding</keyword>
<gene>
    <name evidence="5" type="ORF">SAE02_63200</name>
</gene>
<sequence length="395" mass="45107">MPRTYEQTHPWLTFELDLRKFGYELWMTLGEIGSKCDHIAGVPLAPDVAEKIHQLYLTKGALATTAIEGNTLSEEEAGQIISGKLKLPPSQEYLAQEIKNICHATNEITKMIYENGKILITVELLKYLNSMVLEKLEVDEDVVPGKIREHSVVVGRYRCAPPQDCDYLLEKMCETLNNFPCPDNAKAAFNVIKAVYAHLYFVWIHPFGDGNGRTARLIELCILMSAGFAQPTTHLLSNYYNRTRNKYYEALDRAVESEDQVVAFIKYSATGLAEGLREQIAYIREQQWRVAWINYIHKEFEEKNSPTDVRRRKLVLCLSEMGTVVPVNKISILTPELSIEYHLKTPKTVIRDVNALIEMGLIERRRGGIVANREKILAFLPWRNRDETSESKAAD</sequence>
<dbReference type="InterPro" id="IPR040198">
    <property type="entry name" value="Fido_containing"/>
</dbReference>
<keyword evidence="6" id="KW-1185">Reference proteome</keyword>
<dbReference type="Proteomes" id="UP000321523">
    <property type="component" value="Unassembled WGS sequence"/>
</dbReference>
<keyword evidence="2" id="KW-0067">ATP-binding</keyword>
<dbReference type="GO" id="GO:0005524">
    <property type="term" value="F:ATP binding"/>
    <property type="evidence" value="ECO:0007669"/>
    <property type="project" value="UniProtKB-KW"/>
</dbReference>
<feature type="binding site" evidence="2">
    <location>
        <begin position="247"/>
        <end position="248"/>
    </location>
    <ligand>
        <name>ATP</name>
        <dbReference type="ChEBI" id="CHEBI:30616"/>
    </ligand>
</feature>
<reference evidence="5 6" key="1">
    <citation type="submission" date="2019-07" db="EMBL/GenBank/DDBJ databases">
        <title>Whole genome shotgun sequence of Skermanella aerolata NBRC 106429.</title>
        <authorList>
            <person name="Hosoyama A."/>
            <person name="Uohara A."/>
            <person name="Ohji S."/>
            <person name="Ichikawa N."/>
        </authorList>
    </citation>
    <scope>NUCLEOTIDE SEQUENCE [LARGE SCALE GENOMIC DNA]</scope>
    <source>
        <strain evidence="5 6">NBRC 106429</strain>
    </source>
</reference>
<dbReference type="Pfam" id="PF02661">
    <property type="entry name" value="Fic"/>
    <property type="match status" value="1"/>
</dbReference>
<evidence type="ECO:0000256" key="3">
    <source>
        <dbReference type="PIRSR" id="PIRSR640198-3"/>
    </source>
</evidence>
<dbReference type="SUPFAM" id="SSF140931">
    <property type="entry name" value="Fic-like"/>
    <property type="match status" value="1"/>
</dbReference>
<name>A0A512E0D0_9PROT</name>
<feature type="binding site" evidence="2">
    <location>
        <begin position="209"/>
        <end position="216"/>
    </location>
    <ligand>
        <name>ATP</name>
        <dbReference type="ChEBI" id="CHEBI:30616"/>
    </ligand>
</feature>